<dbReference type="GO" id="GO:0005524">
    <property type="term" value="F:ATP binding"/>
    <property type="evidence" value="ECO:0007669"/>
    <property type="project" value="UniProtKB-KW"/>
</dbReference>
<dbReference type="PANTHER" id="PTHR24363:SF0">
    <property type="entry name" value="SERINE_THREONINE KINASE LIKE DOMAIN CONTAINING 1"/>
    <property type="match status" value="1"/>
</dbReference>
<accession>A0AA40VUT7</accession>
<keyword evidence="6" id="KW-0067">ATP-binding</keyword>
<organism evidence="11 12">
    <name type="scientific">Komarekiella delphini-convector SJRDD-AB1</name>
    <dbReference type="NCBI Taxonomy" id="2593771"/>
    <lineage>
        <taxon>Bacteria</taxon>
        <taxon>Bacillati</taxon>
        <taxon>Cyanobacteriota</taxon>
        <taxon>Cyanophyceae</taxon>
        <taxon>Nostocales</taxon>
        <taxon>Nostocaceae</taxon>
        <taxon>Komarekiella</taxon>
        <taxon>Komarekiella delphini-convector</taxon>
    </lineage>
</organism>
<comment type="catalytic activity">
    <reaction evidence="7">
        <text>L-threonyl-[protein] + ATP = O-phospho-L-threonyl-[protein] + ADP + H(+)</text>
        <dbReference type="Rhea" id="RHEA:46608"/>
        <dbReference type="Rhea" id="RHEA-COMP:11060"/>
        <dbReference type="Rhea" id="RHEA-COMP:11605"/>
        <dbReference type="ChEBI" id="CHEBI:15378"/>
        <dbReference type="ChEBI" id="CHEBI:30013"/>
        <dbReference type="ChEBI" id="CHEBI:30616"/>
        <dbReference type="ChEBI" id="CHEBI:61977"/>
        <dbReference type="ChEBI" id="CHEBI:456216"/>
        <dbReference type="EC" id="2.7.11.1"/>
    </reaction>
</comment>
<evidence type="ECO:0000259" key="10">
    <source>
        <dbReference type="PROSITE" id="PS50011"/>
    </source>
</evidence>
<dbReference type="Proteomes" id="UP001165986">
    <property type="component" value="Unassembled WGS sequence"/>
</dbReference>
<dbReference type="InterPro" id="IPR000719">
    <property type="entry name" value="Prot_kinase_dom"/>
</dbReference>
<feature type="transmembrane region" description="Helical" evidence="9">
    <location>
        <begin position="405"/>
        <end position="424"/>
    </location>
</feature>
<gene>
    <name evidence="11" type="ORF">FNW02_33605</name>
</gene>
<evidence type="ECO:0000256" key="1">
    <source>
        <dbReference type="ARBA" id="ARBA00012513"/>
    </source>
</evidence>
<dbReference type="EMBL" id="VJXY01000072">
    <property type="protein sequence ID" value="MBD6620577.1"/>
    <property type="molecule type" value="Genomic_DNA"/>
</dbReference>
<dbReference type="SUPFAM" id="SSF56112">
    <property type="entry name" value="Protein kinase-like (PK-like)"/>
    <property type="match status" value="1"/>
</dbReference>
<protein>
    <recommendedName>
        <fullName evidence="1">non-specific serine/threonine protein kinase</fullName>
        <ecNumber evidence="1">2.7.11.1</ecNumber>
    </recommendedName>
</protein>
<evidence type="ECO:0000256" key="2">
    <source>
        <dbReference type="ARBA" id="ARBA00022527"/>
    </source>
</evidence>
<evidence type="ECO:0000256" key="4">
    <source>
        <dbReference type="ARBA" id="ARBA00022741"/>
    </source>
</evidence>
<reference evidence="11" key="1">
    <citation type="submission" date="2019-07" db="EMBL/GenBank/DDBJ databases">
        <title>Toxilogical consequences of a new and cryptic species of cyanobacteria (Komarekiella delphini-convector) recovered from the epidermis of a bottlenose dolphin and 1500 ft. in the air.</title>
        <authorList>
            <person name="Brown A.O."/>
            <person name="Dvorak P."/>
            <person name="Villanueva C.D."/>
            <person name="Foss A.J."/>
            <person name="Garvey A.D."/>
            <person name="Gibson Q.A."/>
            <person name="Johansen J.R."/>
            <person name="Casamatta D.A."/>
        </authorList>
    </citation>
    <scope>NUCLEOTIDE SEQUENCE</scope>
    <source>
        <strain evidence="11">SJRDD-AB1</strain>
    </source>
</reference>
<keyword evidence="9" id="KW-0812">Transmembrane</keyword>
<dbReference type="SMART" id="SM00220">
    <property type="entry name" value="S_TKc"/>
    <property type="match status" value="1"/>
</dbReference>
<evidence type="ECO:0000256" key="5">
    <source>
        <dbReference type="ARBA" id="ARBA00022777"/>
    </source>
</evidence>
<keyword evidence="2 11" id="KW-0723">Serine/threonine-protein kinase</keyword>
<keyword evidence="3" id="KW-0808">Transferase</keyword>
<dbReference type="PROSITE" id="PS50011">
    <property type="entry name" value="PROTEIN_KINASE_DOM"/>
    <property type="match status" value="1"/>
</dbReference>
<evidence type="ECO:0000256" key="7">
    <source>
        <dbReference type="ARBA" id="ARBA00047899"/>
    </source>
</evidence>
<dbReference type="RefSeq" id="WP_191761894.1">
    <property type="nucleotide sequence ID" value="NZ_VJXY01000072.1"/>
</dbReference>
<keyword evidence="5 11" id="KW-0418">Kinase</keyword>
<dbReference type="AlphaFoldDB" id="A0AA40VUT7"/>
<dbReference type="Pfam" id="PF00069">
    <property type="entry name" value="Pkinase"/>
    <property type="match status" value="1"/>
</dbReference>
<dbReference type="PANTHER" id="PTHR24363">
    <property type="entry name" value="SERINE/THREONINE PROTEIN KINASE"/>
    <property type="match status" value="1"/>
</dbReference>
<comment type="catalytic activity">
    <reaction evidence="8">
        <text>L-seryl-[protein] + ATP = O-phospho-L-seryl-[protein] + ADP + H(+)</text>
        <dbReference type="Rhea" id="RHEA:17989"/>
        <dbReference type="Rhea" id="RHEA-COMP:9863"/>
        <dbReference type="Rhea" id="RHEA-COMP:11604"/>
        <dbReference type="ChEBI" id="CHEBI:15378"/>
        <dbReference type="ChEBI" id="CHEBI:29999"/>
        <dbReference type="ChEBI" id="CHEBI:30616"/>
        <dbReference type="ChEBI" id="CHEBI:83421"/>
        <dbReference type="ChEBI" id="CHEBI:456216"/>
        <dbReference type="EC" id="2.7.11.1"/>
    </reaction>
</comment>
<dbReference type="GO" id="GO:0004674">
    <property type="term" value="F:protein serine/threonine kinase activity"/>
    <property type="evidence" value="ECO:0007669"/>
    <property type="project" value="UniProtKB-KW"/>
</dbReference>
<dbReference type="EC" id="2.7.11.1" evidence="1"/>
<evidence type="ECO:0000313" key="11">
    <source>
        <dbReference type="EMBL" id="MBD6620577.1"/>
    </source>
</evidence>
<dbReference type="CDD" id="cd14014">
    <property type="entry name" value="STKc_PknB_like"/>
    <property type="match status" value="1"/>
</dbReference>
<sequence length="455" mass="51362">MCSGFPDNQKYLQSLDENSNSELKESNTLLNDRYRILKPLGQGGFGKTFLAIDEKSTQNSQSLDYLTSNICVIKQFLPQSQTGHHSQKALELFQQESLLLAELGKHPQIPQLLNTFEQDGQHYLVQEWVNGLNLEQELAEAGEFDEAEIIHLLRELLPLLQFIHSYQVIHRDIKPANIIRRRTDRQLFLVDFGVAKYNWHLATGTMIGSAEYAAPEQIRGKAVFASDLYSLGVTCLHLLTQMSPFDLYDCSENKWIWHSYLVEPISPSLEKIICKLVQPATKLRYHFAAEALIDLNKLPKYFSGSSNPSANTNNEDFETPYFGWKREADLIGSVTSFAESSVASVTIFDPKTKTWHYIPAKTEGGELARKVAAFLAPRLEAATPPVQEEKSIAVNQKARNKLNKMYQIIVTAIAFTIACLALAVESNSISTNLKEEISRTIKQFMNIGHNETPLH</sequence>
<keyword evidence="4" id="KW-0547">Nucleotide-binding</keyword>
<evidence type="ECO:0000256" key="8">
    <source>
        <dbReference type="ARBA" id="ARBA00048679"/>
    </source>
</evidence>
<name>A0AA40VUT7_9NOST</name>
<feature type="domain" description="Protein kinase" evidence="10">
    <location>
        <begin position="34"/>
        <end position="302"/>
    </location>
</feature>
<evidence type="ECO:0000256" key="3">
    <source>
        <dbReference type="ARBA" id="ARBA00022679"/>
    </source>
</evidence>
<keyword evidence="12" id="KW-1185">Reference proteome</keyword>
<keyword evidence="9" id="KW-1133">Transmembrane helix</keyword>
<evidence type="ECO:0000256" key="6">
    <source>
        <dbReference type="ARBA" id="ARBA00022840"/>
    </source>
</evidence>
<comment type="caution">
    <text evidence="11">The sequence shown here is derived from an EMBL/GenBank/DDBJ whole genome shotgun (WGS) entry which is preliminary data.</text>
</comment>
<evidence type="ECO:0000313" key="12">
    <source>
        <dbReference type="Proteomes" id="UP001165986"/>
    </source>
</evidence>
<dbReference type="InterPro" id="IPR011009">
    <property type="entry name" value="Kinase-like_dom_sf"/>
</dbReference>
<proteinExistence type="predicted"/>
<evidence type="ECO:0000256" key="9">
    <source>
        <dbReference type="SAM" id="Phobius"/>
    </source>
</evidence>
<dbReference type="Gene3D" id="1.10.510.10">
    <property type="entry name" value="Transferase(Phosphotransferase) domain 1"/>
    <property type="match status" value="1"/>
</dbReference>
<keyword evidence="9" id="KW-0472">Membrane</keyword>